<evidence type="ECO:0000259" key="7">
    <source>
        <dbReference type="PROSITE" id="PS51192"/>
    </source>
</evidence>
<evidence type="ECO:0000256" key="1">
    <source>
        <dbReference type="ARBA" id="ARBA00022737"/>
    </source>
</evidence>
<dbReference type="SUPFAM" id="SSF81296">
    <property type="entry name" value="E set domains"/>
    <property type="match status" value="2"/>
</dbReference>
<feature type="compositionally biased region" description="Basic and acidic residues" evidence="6">
    <location>
        <begin position="38"/>
        <end position="50"/>
    </location>
</feature>
<evidence type="ECO:0000256" key="5">
    <source>
        <dbReference type="ARBA" id="ARBA00022840"/>
    </source>
</evidence>
<name>A0A0L0DSN4_THETB</name>
<dbReference type="GeneID" id="25569023"/>
<feature type="domain" description="Helicase ATP-binding" evidence="7">
    <location>
        <begin position="492"/>
        <end position="673"/>
    </location>
</feature>
<keyword evidence="3" id="KW-0378">Hydrolase</keyword>
<keyword evidence="4 9" id="KW-0347">Helicase</keyword>
<keyword evidence="2" id="KW-0547">Nucleotide-binding</keyword>
<keyword evidence="5" id="KW-0067">ATP-binding</keyword>
<dbReference type="GO" id="GO:0006397">
    <property type="term" value="P:mRNA processing"/>
    <property type="evidence" value="ECO:0007669"/>
    <property type="project" value="UniProtKB-ARBA"/>
</dbReference>
<dbReference type="InterPro" id="IPR057842">
    <property type="entry name" value="WH_MER3"/>
</dbReference>
<dbReference type="InterPro" id="IPR001650">
    <property type="entry name" value="Helicase_C-like"/>
</dbReference>
<dbReference type="GO" id="GO:0004386">
    <property type="term" value="F:helicase activity"/>
    <property type="evidence" value="ECO:0007669"/>
    <property type="project" value="UniProtKB-KW"/>
</dbReference>
<dbReference type="PANTHER" id="PTHR47961:SF4">
    <property type="entry name" value="ACTIVATING SIGNAL COINTEGRATOR 1 COMPLEX SUBUNIT 3"/>
    <property type="match status" value="1"/>
</dbReference>
<evidence type="ECO:0000256" key="6">
    <source>
        <dbReference type="SAM" id="MobiDB-lite"/>
    </source>
</evidence>
<dbReference type="SUPFAM" id="SSF158702">
    <property type="entry name" value="Sec63 N-terminal domain-like"/>
    <property type="match status" value="2"/>
</dbReference>
<dbReference type="InterPro" id="IPR035892">
    <property type="entry name" value="C2_domain_sf"/>
</dbReference>
<dbReference type="OrthoDB" id="5575at2759"/>
<dbReference type="GO" id="GO:0005634">
    <property type="term" value="C:nucleus"/>
    <property type="evidence" value="ECO:0007669"/>
    <property type="project" value="TreeGrafter"/>
</dbReference>
<dbReference type="PROSITE" id="PS51192">
    <property type="entry name" value="HELICASE_ATP_BIND_1"/>
    <property type="match status" value="2"/>
</dbReference>
<keyword evidence="9" id="KW-0687">Ribonucleoprotein</keyword>
<dbReference type="PIRSF" id="PIRSF039073">
    <property type="entry name" value="BRR2"/>
    <property type="match status" value="1"/>
</dbReference>
<dbReference type="Gene3D" id="1.10.10.10">
    <property type="entry name" value="Winged helix-like DNA-binding domain superfamily/Winged helix DNA-binding domain"/>
    <property type="match status" value="2"/>
</dbReference>
<dbReference type="STRING" id="461836.A0A0L0DSN4"/>
<dbReference type="GO" id="GO:1990904">
    <property type="term" value="C:ribonucleoprotein complex"/>
    <property type="evidence" value="ECO:0007669"/>
    <property type="project" value="UniProtKB-KW"/>
</dbReference>
<dbReference type="FunFam" id="1.10.150.20:FF:000004">
    <property type="entry name" value="U5 small nuclear ribonucleoprotein helicase"/>
    <property type="match status" value="1"/>
</dbReference>
<dbReference type="Gene3D" id="1.10.150.20">
    <property type="entry name" value="5' to 3' exonuclease, C-terminal subdomain"/>
    <property type="match status" value="2"/>
</dbReference>
<dbReference type="Proteomes" id="UP000054408">
    <property type="component" value="Unassembled WGS sequence"/>
</dbReference>
<dbReference type="SMART" id="SM00973">
    <property type="entry name" value="Sec63"/>
    <property type="match status" value="2"/>
</dbReference>
<dbReference type="CDD" id="cd18795">
    <property type="entry name" value="SF2_C_Ski2"/>
    <property type="match status" value="1"/>
</dbReference>
<dbReference type="InterPro" id="IPR050474">
    <property type="entry name" value="Hel308_SKI2-like"/>
</dbReference>
<dbReference type="FunFam" id="1.10.3380.10:FF:000001">
    <property type="entry name" value="U5 small nuclear ribonucleoprotein helicase"/>
    <property type="match status" value="1"/>
</dbReference>
<evidence type="ECO:0000256" key="2">
    <source>
        <dbReference type="ARBA" id="ARBA00022741"/>
    </source>
</evidence>
<dbReference type="SMART" id="SM00487">
    <property type="entry name" value="DEXDc"/>
    <property type="match status" value="2"/>
</dbReference>
<dbReference type="SMART" id="SM00490">
    <property type="entry name" value="HELICc"/>
    <property type="match status" value="1"/>
</dbReference>
<evidence type="ECO:0000256" key="3">
    <source>
        <dbReference type="ARBA" id="ARBA00022801"/>
    </source>
</evidence>
<keyword evidence="10" id="KW-1185">Reference proteome</keyword>
<evidence type="ECO:0000256" key="4">
    <source>
        <dbReference type="ARBA" id="ARBA00022806"/>
    </source>
</evidence>
<dbReference type="InterPro" id="IPR014001">
    <property type="entry name" value="Helicase_ATP-bd"/>
</dbReference>
<dbReference type="EMBL" id="GL349498">
    <property type="protein sequence ID" value="KNC55280.1"/>
    <property type="molecule type" value="Genomic_DNA"/>
</dbReference>
<feature type="region of interest" description="Disordered" evidence="6">
    <location>
        <begin position="22"/>
        <end position="50"/>
    </location>
</feature>
<dbReference type="InterPro" id="IPR041094">
    <property type="entry name" value="Brr2_helicase_PWI"/>
</dbReference>
<dbReference type="Gene3D" id="2.60.40.150">
    <property type="entry name" value="C2 domain"/>
    <property type="match status" value="2"/>
</dbReference>
<feature type="domain" description="Helicase ATP-binding" evidence="7">
    <location>
        <begin position="1332"/>
        <end position="1511"/>
    </location>
</feature>
<dbReference type="InterPro" id="IPR014756">
    <property type="entry name" value="Ig_E-set"/>
</dbReference>
<dbReference type="Pfam" id="PF18149">
    <property type="entry name" value="Helicase_PWI"/>
    <property type="match status" value="1"/>
</dbReference>
<organism evidence="9 10">
    <name type="scientific">Thecamonas trahens ATCC 50062</name>
    <dbReference type="NCBI Taxonomy" id="461836"/>
    <lineage>
        <taxon>Eukaryota</taxon>
        <taxon>Apusozoa</taxon>
        <taxon>Apusomonadida</taxon>
        <taxon>Apusomonadidae</taxon>
        <taxon>Thecamonas</taxon>
    </lineage>
</organism>
<dbReference type="OMA" id="ITQHAKH"/>
<dbReference type="Gene3D" id="1.10.3380.10">
    <property type="entry name" value="Sec63 N-terminal domain-like domain"/>
    <property type="match status" value="2"/>
</dbReference>
<proteinExistence type="predicted"/>
<dbReference type="InterPro" id="IPR027417">
    <property type="entry name" value="P-loop_NTPase"/>
</dbReference>
<accession>A0A0L0DSN4</accession>
<dbReference type="RefSeq" id="XP_013753102.1">
    <property type="nucleotide sequence ID" value="XM_013897648.1"/>
</dbReference>
<protein>
    <submittedName>
        <fullName evidence="9">U5 small nuclear ribonucleoprotein helicase</fullName>
    </submittedName>
</protein>
<dbReference type="Gene3D" id="3.40.50.300">
    <property type="entry name" value="P-loop containing nucleotide triphosphate hydrolases"/>
    <property type="match status" value="4"/>
</dbReference>
<dbReference type="InterPro" id="IPR004179">
    <property type="entry name" value="Sec63-dom"/>
</dbReference>
<sequence length="2137" mass="225636">MSPLIFKNYEYRGNENVVLISSTRRRRDPDEPTGIPESLRDHMGGTRMGDRALRVRPREVEEKLAKLRRKKARRAQHGRSSLSSAAAAQAGGASATAAGKLSSAPAGSARSRAFDQLLALLAPLFPPVSHDVLISAADEVVAVFHDEEIAPAARPALLADIVGSAMPGETLTTIEGLVSRHMPAPKPAPVGPQAPAAMDLAVVAQDDDDEYSDDGGYSYSYSYSDDGGAGGAGESGGSGLAPMAVVDGTPQMPAPVAGGTLTYSMDPTAITRGSLLRDVAEAMDKHPDAVAATVDHVLDILSDSISSREAENRLSQAIGRSPGAVALTRKLVSNARLVTHVIALCDADSTAARQEVLKAMVAAPDLAPAYPLLAKANPDFVLEGGEAAAAAAAAAAAPAAGGRQPRRLDLASLAQAPPSSQVHGTSTTLPATVKRIQSRYSEEIIIPAPAPPQVDANALVPIASLPEWVRPCFPGMTSLNRIQSKVYPTAFNNESPAGGNLLICAPTGAGKTNIAVLTILNTIAKYRNPATGVIDTSAFKVVVTSPMKSLVAEQVQSFSARLAPLGITVAELSGDSSLAASQLAATSVIVATPEKLDVLSRKGRLLDMVRLLIIDEVHLLHDERGAVLEALVARTLRLAEETQNPTRLVGLSATLPNYRDVAHFLRVDASSGLFYFDATYRPCPLQLSLVGISAKKPHQRLKLENEIVYTKVADQVSAGHQVLVFVHARKGTLATAQDILDRAEDAGLLPTFVPPDSASRVILADEAEACSSPALASLLRAGVGVHHAGMPREHRSLVENLFAGGHLRALVATATLAWGVNLPAHAVIIKGTSVYSAAAGAFVPLSGLDIIQMLGRAGRPAYDTFGEGVVITTHPELSHYVSLLSSQLPIESQLLRRLPDLLNAELVLGSLTCRDDAVEWLGYTYLFVRLLQSMPNERESDASLEAYRTDLAHSALCELHDLGLVRYDARSGSVALTPLARIAAHFYVTPASVAAYASALHPQLSDLDLLRVFAGSAEFKYMPVRADERPELVKLLDKVPVPVKESADEPLAKVNVLLQAYISRLPLTGYALAADMVYIAQSAARLMRALFAIARTRKWARLSASLLELCAAVDRRQWRSFSPLRQLPGLVEPELVAKLERRDFEFERLYDLSPQELGELVRVPKAGKPLYKAVHSFPRLEVSGALQPLTRSLLKIDLVLTPDFRFARELHGNSLRFWLFVEDADGEALLHSEEIVLRADDAELEVSFTVPVFEPAAPQYFVRVMADRYLGASTVLPIALAGLVLPAKFEAPTEVLDLAPVATAALRVPAFVSMYEARGIHSLTPLQSQVFPTAWDTDASFLFAAPPGAGATTVGELVILRALVTAPAGAPAQVAVVVPHASALDALYREWSATLGGSLGRVVSKLSGEVTSDLKKLASSDVTLGTPAAFEGISRRWRSRKAVSSLRVVIFDDVHCLGDPDVGPTMEVLGSRLRYMAAELNSGLRFVALGASAADASDIGSWLGMDRERVFNFAMSAAARTLRVTAFDERASSKLVYKASAGEAATGTQSLVFVPGVRQARLLALELVALASAREGGYAPDEAALAGPAGEVRSKLLAAGGVEEEPGLVVALSAGVGFMHPGMAASARAVVDELYARRLVSCVVVVGEQVTALPRRMMAGLVVVAGTGSYGVTSVLKMVGRSTGAAHVLTTAAKHSYYAHFLTHALPVESALADAFASPLVAELAVGSLATKADAVDWLTWTLLYKRVALNPNYYDVASATPGDISIFLSDTVENAVEEAVESRAVSVGDDGLSLVLANPGAIASFYNLSLRTVGLFTAAARSDLALVPLVSVLCGAEEVVAAVKSRRGEGKALGALWEALPAKAKAAGMPRLETAHGKAVALVLAHFSRQALPPQLANEQRAVVAAARRCVSALVDAMASAGFLAPTLAAMDIAKSLAMAVWADDSELLQLPHVDDAVVVRLSNAGVASVDDLMEMDDDDRLKALQLEGERLGELAAAANALPALDLKAEASGPHEVVVVLERDEEDDDDDEAGDDGPVIAPFFPGTILRAGWWVVVGDASGKAVLGIKKTTAVGKPVRVPVAASAASTASVFAVSDVYMGVDLEVQIAVQPAAAVVTSAGDGDDEYEYESYEDDE</sequence>
<dbReference type="Pfam" id="PF00271">
    <property type="entry name" value="Helicase_C"/>
    <property type="match status" value="1"/>
</dbReference>
<feature type="region of interest" description="Disordered" evidence="6">
    <location>
        <begin position="66"/>
        <end position="87"/>
    </location>
</feature>
<feature type="domain" description="Helicase C-terminal" evidence="8">
    <location>
        <begin position="702"/>
        <end position="919"/>
    </location>
</feature>
<evidence type="ECO:0000313" key="10">
    <source>
        <dbReference type="Proteomes" id="UP000054408"/>
    </source>
</evidence>
<evidence type="ECO:0000313" key="9">
    <source>
        <dbReference type="EMBL" id="KNC55280.1"/>
    </source>
</evidence>
<dbReference type="FunFam" id="3.40.50.300:FF:003287">
    <property type="entry name" value="U5 small nuclear ribonucleoprotein 200 kDa helicase"/>
    <property type="match status" value="1"/>
</dbReference>
<dbReference type="PROSITE" id="PS51194">
    <property type="entry name" value="HELICASE_CTER"/>
    <property type="match status" value="1"/>
</dbReference>
<dbReference type="InterPro" id="IPR011545">
    <property type="entry name" value="DEAD/DEAH_box_helicase_dom"/>
</dbReference>
<dbReference type="SUPFAM" id="SSF52540">
    <property type="entry name" value="P-loop containing nucleoside triphosphate hydrolases"/>
    <property type="match status" value="2"/>
</dbReference>
<dbReference type="Pfam" id="PF02889">
    <property type="entry name" value="Sec63"/>
    <property type="match status" value="2"/>
</dbReference>
<dbReference type="PANTHER" id="PTHR47961">
    <property type="entry name" value="DNA POLYMERASE THETA, PUTATIVE (AFU_ORTHOLOGUE AFUA_1G05260)-RELATED"/>
    <property type="match status" value="1"/>
</dbReference>
<dbReference type="Pfam" id="PF23445">
    <property type="entry name" value="WHD_SNRNP200"/>
    <property type="match status" value="2"/>
</dbReference>
<evidence type="ECO:0000259" key="8">
    <source>
        <dbReference type="PROSITE" id="PS51194"/>
    </source>
</evidence>
<dbReference type="eggNOG" id="KOG0951">
    <property type="taxonomic scope" value="Eukaryota"/>
</dbReference>
<reference evidence="9 10" key="1">
    <citation type="submission" date="2010-05" db="EMBL/GenBank/DDBJ databases">
        <title>The Genome Sequence of Thecamonas trahens ATCC 50062.</title>
        <authorList>
            <consortium name="The Broad Institute Genome Sequencing Platform"/>
            <person name="Russ C."/>
            <person name="Cuomo C."/>
            <person name="Shea T."/>
            <person name="Young S.K."/>
            <person name="Zeng Q."/>
            <person name="Koehrsen M."/>
            <person name="Haas B."/>
            <person name="Borodovsky M."/>
            <person name="Guigo R."/>
            <person name="Alvarado L."/>
            <person name="Berlin A."/>
            <person name="Bochicchio J."/>
            <person name="Borenstein D."/>
            <person name="Chapman S."/>
            <person name="Chen Z."/>
            <person name="Freedman E."/>
            <person name="Gellesch M."/>
            <person name="Goldberg J."/>
            <person name="Griggs A."/>
            <person name="Gujja S."/>
            <person name="Heilman E."/>
            <person name="Heiman D."/>
            <person name="Hepburn T."/>
            <person name="Howarth C."/>
            <person name="Jen D."/>
            <person name="Larson L."/>
            <person name="Mehta T."/>
            <person name="Park D."/>
            <person name="Pearson M."/>
            <person name="Roberts A."/>
            <person name="Saif S."/>
            <person name="Shenoy N."/>
            <person name="Sisk P."/>
            <person name="Stolte C."/>
            <person name="Sykes S."/>
            <person name="Thomson T."/>
            <person name="Walk T."/>
            <person name="White J."/>
            <person name="Yandava C."/>
            <person name="Burger G."/>
            <person name="Gray M.W."/>
            <person name="Holland P.W.H."/>
            <person name="King N."/>
            <person name="Lang F.B.F."/>
            <person name="Roger A.J."/>
            <person name="Ruiz-Trillo I."/>
            <person name="Lander E."/>
            <person name="Nusbaum C."/>
        </authorList>
    </citation>
    <scope>NUCLEOTIDE SEQUENCE [LARGE SCALE GENOMIC DNA]</scope>
    <source>
        <strain evidence="9 10">ATCC 50062</strain>
    </source>
</reference>
<feature type="compositionally biased region" description="Basic residues" evidence="6">
    <location>
        <begin position="66"/>
        <end position="77"/>
    </location>
</feature>
<dbReference type="Pfam" id="PF00270">
    <property type="entry name" value="DEAD"/>
    <property type="match status" value="2"/>
</dbReference>
<dbReference type="InterPro" id="IPR036388">
    <property type="entry name" value="WH-like_DNA-bd_sf"/>
</dbReference>
<dbReference type="GO" id="GO:0016787">
    <property type="term" value="F:hydrolase activity"/>
    <property type="evidence" value="ECO:0007669"/>
    <property type="project" value="UniProtKB-KW"/>
</dbReference>
<keyword evidence="1" id="KW-0677">Repeat</keyword>
<dbReference type="GO" id="GO:0005524">
    <property type="term" value="F:ATP binding"/>
    <property type="evidence" value="ECO:0007669"/>
    <property type="project" value="UniProtKB-KW"/>
</dbReference>
<dbReference type="GO" id="GO:0003676">
    <property type="term" value="F:nucleic acid binding"/>
    <property type="evidence" value="ECO:0007669"/>
    <property type="project" value="InterPro"/>
</dbReference>
<gene>
    <name evidence="9" type="ORF">AMSG_10920</name>
</gene>
<dbReference type="FunFam" id="1.10.10.10:FF:000024">
    <property type="entry name" value="U5 small nuclear ribonucleoprotein helicase"/>
    <property type="match status" value="1"/>
</dbReference>